<gene>
    <name evidence="4" type="primary">LOC115228046</name>
</gene>
<dbReference type="CDD" id="cd14686">
    <property type="entry name" value="bZIP"/>
    <property type="match status" value="1"/>
</dbReference>
<dbReference type="AlphaFoldDB" id="A0A6P7TZ89"/>
<reference evidence="4" key="1">
    <citation type="submission" date="2025-08" db="UniProtKB">
        <authorList>
            <consortium name="RefSeq"/>
        </authorList>
    </citation>
    <scope>IDENTIFICATION</scope>
</reference>
<dbReference type="InterPro" id="IPR004827">
    <property type="entry name" value="bZIP"/>
</dbReference>
<dbReference type="RefSeq" id="XP_029654582.1">
    <property type="nucleotide sequence ID" value="XM_029798722.1"/>
</dbReference>
<evidence type="ECO:0000313" key="4">
    <source>
        <dbReference type="RefSeq" id="XP_029654582.1"/>
    </source>
</evidence>
<proteinExistence type="predicted"/>
<keyword evidence="3" id="KW-1185">Reference proteome</keyword>
<organism evidence="3 4">
    <name type="scientific">Octopus sinensis</name>
    <name type="common">East Asian common octopus</name>
    <dbReference type="NCBI Taxonomy" id="2607531"/>
    <lineage>
        <taxon>Eukaryota</taxon>
        <taxon>Metazoa</taxon>
        <taxon>Spiralia</taxon>
        <taxon>Lophotrochozoa</taxon>
        <taxon>Mollusca</taxon>
        <taxon>Cephalopoda</taxon>
        <taxon>Coleoidea</taxon>
        <taxon>Octopodiformes</taxon>
        <taxon>Octopoda</taxon>
        <taxon>Incirrata</taxon>
        <taxon>Octopodidae</taxon>
        <taxon>Octopus</taxon>
    </lineage>
</organism>
<keyword evidence="1" id="KW-0175">Coiled coil</keyword>
<dbReference type="PROSITE" id="PS00036">
    <property type="entry name" value="BZIP_BASIC"/>
    <property type="match status" value="1"/>
</dbReference>
<feature type="domain" description="BZIP" evidence="2">
    <location>
        <begin position="160"/>
        <end position="175"/>
    </location>
</feature>
<dbReference type="GO" id="GO:0003700">
    <property type="term" value="F:DNA-binding transcription factor activity"/>
    <property type="evidence" value="ECO:0007669"/>
    <property type="project" value="InterPro"/>
</dbReference>
<evidence type="ECO:0000259" key="2">
    <source>
        <dbReference type="PROSITE" id="PS00036"/>
    </source>
</evidence>
<evidence type="ECO:0000256" key="1">
    <source>
        <dbReference type="SAM" id="Coils"/>
    </source>
</evidence>
<evidence type="ECO:0000313" key="3">
    <source>
        <dbReference type="Proteomes" id="UP000515154"/>
    </source>
</evidence>
<dbReference type="KEGG" id="osn:115228046"/>
<dbReference type="Proteomes" id="UP000515154">
    <property type="component" value="Unplaced"/>
</dbReference>
<accession>A0A6P7TZ89</accession>
<name>A0A6P7TZ89_9MOLL</name>
<feature type="coiled-coil region" evidence="1">
    <location>
        <begin position="180"/>
        <end position="207"/>
    </location>
</feature>
<protein>
    <submittedName>
        <fullName evidence="4">Uncharacterized protein LOC115228046</fullName>
    </submittedName>
</protein>
<sequence>MITLRFIKKSFYSQFIISRMKNNLSSLFITEKSVQAIPEMQNTTTVDSFLVEQFDFSSSPVNTNYLKKFSTPDIFDYSFLSSPIEDEIFSSHESPSFNQFNSTNIQPDIYSSGNGQSFFNCSNTKTKDCTFEPECKSAAILKNNENIEVEENCYYQNYIKRLTQNRDASFRYRNRRKNIINNQCQQLKAMKKRLFEIENQHNAVNLEIANFETKIQNIIAYQSMYIQPHNFYQ</sequence>